<dbReference type="Proteomes" id="UP000800082">
    <property type="component" value="Unassembled WGS sequence"/>
</dbReference>
<gene>
    <name evidence="3" type="ORF">M421DRAFT_310604</name>
</gene>
<dbReference type="OrthoDB" id="2849579at2759"/>
<reference evidence="3" key="1">
    <citation type="journal article" date="2020" name="Stud. Mycol.">
        <title>101 Dothideomycetes genomes: a test case for predicting lifestyles and emergence of pathogens.</title>
        <authorList>
            <person name="Haridas S."/>
            <person name="Albert R."/>
            <person name="Binder M."/>
            <person name="Bloem J."/>
            <person name="Labutti K."/>
            <person name="Salamov A."/>
            <person name="Andreopoulos B."/>
            <person name="Baker S."/>
            <person name="Barry K."/>
            <person name="Bills G."/>
            <person name="Bluhm B."/>
            <person name="Cannon C."/>
            <person name="Castanera R."/>
            <person name="Culley D."/>
            <person name="Daum C."/>
            <person name="Ezra D."/>
            <person name="Gonzalez J."/>
            <person name="Henrissat B."/>
            <person name="Kuo A."/>
            <person name="Liang C."/>
            <person name="Lipzen A."/>
            <person name="Lutzoni F."/>
            <person name="Magnuson J."/>
            <person name="Mondo S."/>
            <person name="Nolan M."/>
            <person name="Ohm R."/>
            <person name="Pangilinan J."/>
            <person name="Park H.-J."/>
            <person name="Ramirez L."/>
            <person name="Alfaro M."/>
            <person name="Sun H."/>
            <person name="Tritt A."/>
            <person name="Yoshinaga Y."/>
            <person name="Zwiers L.-H."/>
            <person name="Turgeon B."/>
            <person name="Goodwin S."/>
            <person name="Spatafora J."/>
            <person name="Crous P."/>
            <person name="Grigoriev I."/>
        </authorList>
    </citation>
    <scope>NUCLEOTIDE SEQUENCE</scope>
    <source>
        <strain evidence="3">CBS 183.55</strain>
    </source>
</reference>
<sequence>MCSLEASFCGLSLLDSVVVPRISSPAPPSEATLQARLVILPGTVQRMRGDLEQHMFGQCAKSLQAEIINVLTRTDQLRRYARSGVTFENVGPDHNVNDYGRDVILHNSSSAVSDGRDDRSRCCFCLEPYSTIHTAFEITACAHSVGKACLSTWLNSSSLNANTCPHCREELFERRARRPAAHPNDGELEQLDTRFWREIDRLWELAKSRDELGPEAATRFFRSVIAEINYTFFENDVSFCLEYVGGPRSTLNIQSGSWHN</sequence>
<evidence type="ECO:0000259" key="2">
    <source>
        <dbReference type="PROSITE" id="PS50089"/>
    </source>
</evidence>
<dbReference type="AlphaFoldDB" id="A0A6A5R7M2"/>
<proteinExistence type="predicted"/>
<keyword evidence="1" id="KW-0479">Metal-binding</keyword>
<organism evidence="3 4">
    <name type="scientific">Didymella exigua CBS 183.55</name>
    <dbReference type="NCBI Taxonomy" id="1150837"/>
    <lineage>
        <taxon>Eukaryota</taxon>
        <taxon>Fungi</taxon>
        <taxon>Dikarya</taxon>
        <taxon>Ascomycota</taxon>
        <taxon>Pezizomycotina</taxon>
        <taxon>Dothideomycetes</taxon>
        <taxon>Pleosporomycetidae</taxon>
        <taxon>Pleosporales</taxon>
        <taxon>Pleosporineae</taxon>
        <taxon>Didymellaceae</taxon>
        <taxon>Didymella</taxon>
    </lineage>
</organism>
<keyword evidence="1" id="KW-0863">Zinc-finger</keyword>
<protein>
    <recommendedName>
        <fullName evidence="2">RING-type domain-containing protein</fullName>
    </recommendedName>
</protein>
<keyword evidence="4" id="KW-1185">Reference proteome</keyword>
<name>A0A6A5R7M2_9PLEO</name>
<feature type="domain" description="RING-type" evidence="2">
    <location>
        <begin position="122"/>
        <end position="168"/>
    </location>
</feature>
<dbReference type="PROSITE" id="PS50089">
    <property type="entry name" value="ZF_RING_2"/>
    <property type="match status" value="1"/>
</dbReference>
<dbReference type="SUPFAM" id="SSF57850">
    <property type="entry name" value="RING/U-box"/>
    <property type="match status" value="1"/>
</dbReference>
<accession>A0A6A5R7M2</accession>
<dbReference type="EMBL" id="ML979003">
    <property type="protein sequence ID" value="KAF1923633.1"/>
    <property type="molecule type" value="Genomic_DNA"/>
</dbReference>
<dbReference type="GeneID" id="54346848"/>
<dbReference type="Gene3D" id="3.30.40.10">
    <property type="entry name" value="Zinc/RING finger domain, C3HC4 (zinc finger)"/>
    <property type="match status" value="1"/>
</dbReference>
<dbReference type="InterPro" id="IPR001841">
    <property type="entry name" value="Znf_RING"/>
</dbReference>
<dbReference type="RefSeq" id="XP_033443886.1">
    <property type="nucleotide sequence ID" value="XM_033589201.1"/>
</dbReference>
<evidence type="ECO:0000313" key="3">
    <source>
        <dbReference type="EMBL" id="KAF1923633.1"/>
    </source>
</evidence>
<dbReference type="GO" id="GO:0008270">
    <property type="term" value="F:zinc ion binding"/>
    <property type="evidence" value="ECO:0007669"/>
    <property type="project" value="UniProtKB-KW"/>
</dbReference>
<keyword evidence="1" id="KW-0862">Zinc</keyword>
<dbReference type="InterPro" id="IPR013083">
    <property type="entry name" value="Znf_RING/FYVE/PHD"/>
</dbReference>
<evidence type="ECO:0000313" key="4">
    <source>
        <dbReference type="Proteomes" id="UP000800082"/>
    </source>
</evidence>
<evidence type="ECO:0000256" key="1">
    <source>
        <dbReference type="PROSITE-ProRule" id="PRU00175"/>
    </source>
</evidence>